<sequence>MMRTRLHIPADETSGASVSWLPLLLESSNLTLACGPVDARVHPRQVPFEPAPFWVCNHGSDNFLMTAEVHLAYIFQEKVGRAGQLFHNITGFLGMALYVFSYIREEKDVEDDDI</sequence>
<organism evidence="1 2">
    <name type="scientific">Marchantia polymorpha</name>
    <name type="common">Common liverwort</name>
    <name type="synonym">Marchantia aquatica</name>
    <dbReference type="NCBI Taxonomy" id="3197"/>
    <lineage>
        <taxon>Eukaryota</taxon>
        <taxon>Viridiplantae</taxon>
        <taxon>Streptophyta</taxon>
        <taxon>Embryophyta</taxon>
        <taxon>Marchantiophyta</taxon>
        <taxon>Marchantiopsida</taxon>
        <taxon>Marchantiidae</taxon>
        <taxon>Marchantiales</taxon>
        <taxon>Marchantiaceae</taxon>
        <taxon>Marchantia</taxon>
    </lineage>
</organism>
<evidence type="ECO:0000313" key="2">
    <source>
        <dbReference type="Proteomes" id="UP000244005"/>
    </source>
</evidence>
<protein>
    <submittedName>
        <fullName evidence="1">Uncharacterized protein</fullName>
    </submittedName>
</protein>
<dbReference type="AlphaFoldDB" id="A0A2R6X1Y3"/>
<dbReference type="EMBL" id="KZ772713">
    <property type="protein sequence ID" value="PTQ40117.1"/>
    <property type="molecule type" value="Genomic_DNA"/>
</dbReference>
<accession>A0A2R6X1Y3</accession>
<dbReference type="Proteomes" id="UP000244005">
    <property type="component" value="Unassembled WGS sequence"/>
</dbReference>
<gene>
    <name evidence="1" type="ORF">MARPO_0041s0019</name>
</gene>
<dbReference type="Gramene" id="Mp4g17370.1">
    <property type="protein sequence ID" value="Mp4g17370.1.cds1"/>
    <property type="gene ID" value="Mp4g17370"/>
</dbReference>
<reference evidence="2" key="1">
    <citation type="journal article" date="2017" name="Cell">
        <title>Insights into land plant evolution garnered from the Marchantia polymorpha genome.</title>
        <authorList>
            <person name="Bowman J.L."/>
            <person name="Kohchi T."/>
            <person name="Yamato K.T."/>
            <person name="Jenkins J."/>
            <person name="Shu S."/>
            <person name="Ishizaki K."/>
            <person name="Yamaoka S."/>
            <person name="Nishihama R."/>
            <person name="Nakamura Y."/>
            <person name="Berger F."/>
            <person name="Adam C."/>
            <person name="Aki S.S."/>
            <person name="Althoff F."/>
            <person name="Araki T."/>
            <person name="Arteaga-Vazquez M.A."/>
            <person name="Balasubrmanian S."/>
            <person name="Barry K."/>
            <person name="Bauer D."/>
            <person name="Boehm C.R."/>
            <person name="Briginshaw L."/>
            <person name="Caballero-Perez J."/>
            <person name="Catarino B."/>
            <person name="Chen F."/>
            <person name="Chiyoda S."/>
            <person name="Chovatia M."/>
            <person name="Davies K.M."/>
            <person name="Delmans M."/>
            <person name="Demura T."/>
            <person name="Dierschke T."/>
            <person name="Dolan L."/>
            <person name="Dorantes-Acosta A.E."/>
            <person name="Eklund D.M."/>
            <person name="Florent S.N."/>
            <person name="Flores-Sandoval E."/>
            <person name="Fujiyama A."/>
            <person name="Fukuzawa H."/>
            <person name="Galik B."/>
            <person name="Grimanelli D."/>
            <person name="Grimwood J."/>
            <person name="Grossniklaus U."/>
            <person name="Hamada T."/>
            <person name="Haseloff J."/>
            <person name="Hetherington A.J."/>
            <person name="Higo A."/>
            <person name="Hirakawa Y."/>
            <person name="Hundley H.N."/>
            <person name="Ikeda Y."/>
            <person name="Inoue K."/>
            <person name="Inoue S.I."/>
            <person name="Ishida S."/>
            <person name="Jia Q."/>
            <person name="Kakita M."/>
            <person name="Kanazawa T."/>
            <person name="Kawai Y."/>
            <person name="Kawashima T."/>
            <person name="Kennedy M."/>
            <person name="Kinose K."/>
            <person name="Kinoshita T."/>
            <person name="Kohara Y."/>
            <person name="Koide E."/>
            <person name="Komatsu K."/>
            <person name="Kopischke S."/>
            <person name="Kubo M."/>
            <person name="Kyozuka J."/>
            <person name="Lagercrantz U."/>
            <person name="Lin S.S."/>
            <person name="Lindquist E."/>
            <person name="Lipzen A.M."/>
            <person name="Lu C.W."/>
            <person name="De Luna E."/>
            <person name="Martienssen R.A."/>
            <person name="Minamino N."/>
            <person name="Mizutani M."/>
            <person name="Mizutani M."/>
            <person name="Mochizuki N."/>
            <person name="Monte I."/>
            <person name="Mosher R."/>
            <person name="Nagasaki H."/>
            <person name="Nakagami H."/>
            <person name="Naramoto S."/>
            <person name="Nishitani K."/>
            <person name="Ohtani M."/>
            <person name="Okamoto T."/>
            <person name="Okumura M."/>
            <person name="Phillips J."/>
            <person name="Pollak B."/>
            <person name="Reinders A."/>
            <person name="Rovekamp M."/>
            <person name="Sano R."/>
            <person name="Sawa S."/>
            <person name="Schmid M.W."/>
            <person name="Shirakawa M."/>
            <person name="Solano R."/>
            <person name="Spunde A."/>
            <person name="Suetsugu N."/>
            <person name="Sugano S."/>
            <person name="Sugiyama A."/>
            <person name="Sun R."/>
            <person name="Suzuki Y."/>
            <person name="Takenaka M."/>
            <person name="Takezawa D."/>
            <person name="Tomogane H."/>
            <person name="Tsuzuki M."/>
            <person name="Ueda T."/>
            <person name="Umeda M."/>
            <person name="Ward J.M."/>
            <person name="Watanabe Y."/>
            <person name="Yazaki K."/>
            <person name="Yokoyama R."/>
            <person name="Yoshitake Y."/>
            <person name="Yotsui I."/>
            <person name="Zachgo S."/>
            <person name="Schmutz J."/>
        </authorList>
    </citation>
    <scope>NUCLEOTIDE SEQUENCE [LARGE SCALE GENOMIC DNA]</scope>
    <source>
        <strain evidence="2">Tak-1</strain>
    </source>
</reference>
<keyword evidence="2" id="KW-1185">Reference proteome</keyword>
<name>A0A2R6X1Y3_MARPO</name>
<evidence type="ECO:0000313" key="1">
    <source>
        <dbReference type="EMBL" id="PTQ40117.1"/>
    </source>
</evidence>
<proteinExistence type="predicted"/>